<keyword evidence="4" id="KW-0788">Thiol protease</keyword>
<dbReference type="Pfam" id="PF00877">
    <property type="entry name" value="NLPC_P60"/>
    <property type="match status" value="1"/>
</dbReference>
<dbReference type="InterPro" id="IPR038765">
    <property type="entry name" value="Papain-like_cys_pep_sf"/>
</dbReference>
<accession>K0J7H5</accession>
<dbReference type="InterPro" id="IPR000064">
    <property type="entry name" value="NLP_P60_dom"/>
</dbReference>
<dbReference type="Gene3D" id="1.10.101.10">
    <property type="entry name" value="PGBD-like superfamily/PGBD"/>
    <property type="match status" value="2"/>
</dbReference>
<dbReference type="InterPro" id="IPR036365">
    <property type="entry name" value="PGBD-like_sf"/>
</dbReference>
<dbReference type="GO" id="GO:0008234">
    <property type="term" value="F:cysteine-type peptidase activity"/>
    <property type="evidence" value="ECO:0007669"/>
    <property type="project" value="UniProtKB-KW"/>
</dbReference>
<dbReference type="SUPFAM" id="SSF54001">
    <property type="entry name" value="Cysteine proteinases"/>
    <property type="match status" value="1"/>
</dbReference>
<keyword evidence="3" id="KW-0378">Hydrolase</keyword>
<evidence type="ECO:0000259" key="5">
    <source>
        <dbReference type="PROSITE" id="PS51935"/>
    </source>
</evidence>
<protein>
    <recommendedName>
        <fullName evidence="5">NlpC/P60 domain-containing protein</fullName>
    </recommendedName>
</protein>
<dbReference type="EMBL" id="AP012050">
    <property type="protein sequence ID" value="BAM47413.1"/>
    <property type="molecule type" value="Genomic_DNA"/>
</dbReference>
<dbReference type="eggNOG" id="COG3409">
    <property type="taxonomic scope" value="Bacteria"/>
</dbReference>
<evidence type="ECO:0000256" key="4">
    <source>
        <dbReference type="ARBA" id="ARBA00022807"/>
    </source>
</evidence>
<evidence type="ECO:0000313" key="6">
    <source>
        <dbReference type="EMBL" id="BAM47413.1"/>
    </source>
</evidence>
<dbReference type="KEGG" id="axl:AXY_12810"/>
<reference evidence="6 7" key="1">
    <citation type="submission" date="2011-01" db="EMBL/GenBank/DDBJ databases">
        <title>Whole genome sequence of Amphibacillus xylinus NBRC 15112.</title>
        <authorList>
            <person name="Nakazawa H."/>
            <person name="Katano Y."/>
            <person name="Nakamura S."/>
            <person name="Sasagawa M."/>
            <person name="Fukada J."/>
            <person name="Arai T."/>
            <person name="Sasakura N."/>
            <person name="Mochizuki D."/>
            <person name="Hosoyama A."/>
            <person name="Harada K."/>
            <person name="Horikawa H."/>
            <person name="Kato Y."/>
            <person name="Harada T."/>
            <person name="Sasaki K."/>
            <person name="Sekiguchi M."/>
            <person name="Hodoyama M."/>
            <person name="Nishiko R."/>
            <person name="Narita H."/>
            <person name="Hanamaki A."/>
            <person name="Hata C."/>
            <person name="Konno Y."/>
            <person name="Niimura Y."/>
            <person name="Yamazaki S."/>
            <person name="Fujita N."/>
        </authorList>
    </citation>
    <scope>NUCLEOTIDE SEQUENCE [LARGE SCALE GENOMIC DNA]</scope>
    <source>
        <strain evidence="7">ATCC 51415 / DSM 6626 / JCM 7361 / LMG 17667 / NBRC 15112 / Ep01</strain>
    </source>
</reference>
<feature type="domain" description="NlpC/P60" evidence="5">
    <location>
        <begin position="217"/>
        <end position="336"/>
    </location>
</feature>
<dbReference type="PANTHER" id="PTHR47053">
    <property type="entry name" value="MUREIN DD-ENDOPEPTIDASE MEPH-RELATED"/>
    <property type="match status" value="1"/>
</dbReference>
<evidence type="ECO:0000256" key="2">
    <source>
        <dbReference type="ARBA" id="ARBA00022670"/>
    </source>
</evidence>
<organism evidence="6 7">
    <name type="scientific">Amphibacillus xylanus (strain ATCC 51415 / DSM 6626 / JCM 7361 / LMG 17667 / NBRC 15112 / Ep01)</name>
    <dbReference type="NCBI Taxonomy" id="698758"/>
    <lineage>
        <taxon>Bacteria</taxon>
        <taxon>Bacillati</taxon>
        <taxon>Bacillota</taxon>
        <taxon>Bacilli</taxon>
        <taxon>Bacillales</taxon>
        <taxon>Bacillaceae</taxon>
        <taxon>Amphibacillus</taxon>
    </lineage>
</organism>
<dbReference type="Gene3D" id="3.90.1720.10">
    <property type="entry name" value="endopeptidase domain like (from Nostoc punctiforme)"/>
    <property type="match status" value="1"/>
</dbReference>
<proteinExistence type="inferred from homology"/>
<dbReference type="AlphaFoldDB" id="K0J7H5"/>
<comment type="similarity">
    <text evidence="1">Belongs to the peptidase C40 family.</text>
</comment>
<dbReference type="STRING" id="698758.AXY_12810"/>
<sequence length="338" mass="38382">MAKNIVKQSVAYSYIISQPFATYIDAYPMLQSQWLAEQELQHMSYGDHSQVVRVIQHKLNDLKYYDESIDGEYGLFTEYALKKFQADHALIPDGSINQETVEAIIKAEQNYYLEKLSSIDYPLYYGTSSDEIKALQRALFYLGYYDDQFDGIFGPITETALLNAQRAFGLEETPAVTIELVETIQQETQITTQIKEDISNNIAQDNTNESVKKNTGNNQIEHVIQNAKDQTGVRYQWGGTSPSGFDCSGFVQYVFNQQSISVPRTVSEMWNQTKSVDQPSVGDLVFFETYKQGPSHVGIYLGNGQFIHASESKGVMTSALSQDYWQTRYLGSRRVQIE</sequence>
<dbReference type="GO" id="GO:0006508">
    <property type="term" value="P:proteolysis"/>
    <property type="evidence" value="ECO:0007669"/>
    <property type="project" value="UniProtKB-KW"/>
</dbReference>
<dbReference type="InterPro" id="IPR051202">
    <property type="entry name" value="Peptidase_C40"/>
</dbReference>
<name>K0J7H5_AMPXN</name>
<evidence type="ECO:0000313" key="7">
    <source>
        <dbReference type="Proteomes" id="UP000006294"/>
    </source>
</evidence>
<keyword evidence="7" id="KW-1185">Reference proteome</keyword>
<gene>
    <name evidence="6" type="ordered locus">AXY_12810</name>
</gene>
<evidence type="ECO:0000256" key="3">
    <source>
        <dbReference type="ARBA" id="ARBA00022801"/>
    </source>
</evidence>
<dbReference type="SUPFAM" id="SSF47090">
    <property type="entry name" value="PGBD-like"/>
    <property type="match status" value="2"/>
</dbReference>
<dbReference type="HOGENOM" id="CLU_016043_1_6_9"/>
<dbReference type="PANTHER" id="PTHR47053:SF1">
    <property type="entry name" value="MUREIN DD-ENDOPEPTIDASE MEPH-RELATED"/>
    <property type="match status" value="1"/>
</dbReference>
<dbReference type="Pfam" id="PF01471">
    <property type="entry name" value="PG_binding_1"/>
    <property type="match status" value="2"/>
</dbReference>
<dbReference type="InterPro" id="IPR036366">
    <property type="entry name" value="PGBDSf"/>
</dbReference>
<dbReference type="OrthoDB" id="9813368at2"/>
<dbReference type="eggNOG" id="COG0791">
    <property type="taxonomic scope" value="Bacteria"/>
</dbReference>
<dbReference type="PROSITE" id="PS51935">
    <property type="entry name" value="NLPC_P60"/>
    <property type="match status" value="1"/>
</dbReference>
<dbReference type="Proteomes" id="UP000006294">
    <property type="component" value="Chromosome"/>
</dbReference>
<keyword evidence="2" id="KW-0645">Protease</keyword>
<evidence type="ECO:0000256" key="1">
    <source>
        <dbReference type="ARBA" id="ARBA00007074"/>
    </source>
</evidence>
<dbReference type="RefSeq" id="WP_015010017.1">
    <property type="nucleotide sequence ID" value="NC_018704.1"/>
</dbReference>
<dbReference type="InterPro" id="IPR002477">
    <property type="entry name" value="Peptidoglycan-bd-like"/>
</dbReference>